<reference evidence="2" key="1">
    <citation type="submission" date="2021-09" db="EMBL/GenBank/DDBJ databases">
        <authorList>
            <consortium name="AG Swart"/>
            <person name="Singh M."/>
            <person name="Singh A."/>
            <person name="Seah K."/>
            <person name="Emmerich C."/>
        </authorList>
    </citation>
    <scope>NUCLEOTIDE SEQUENCE</scope>
    <source>
        <strain evidence="2">ATCC30299</strain>
    </source>
</reference>
<evidence type="ECO:0000313" key="3">
    <source>
        <dbReference type="Proteomes" id="UP001162131"/>
    </source>
</evidence>
<dbReference type="SUPFAM" id="SSF47473">
    <property type="entry name" value="EF-hand"/>
    <property type="match status" value="1"/>
</dbReference>
<name>A0AAU9IIX6_9CILI</name>
<dbReference type="EMBL" id="CAJZBQ010000005">
    <property type="protein sequence ID" value="CAG9311739.1"/>
    <property type="molecule type" value="Genomic_DNA"/>
</dbReference>
<dbReference type="AlphaFoldDB" id="A0AAU9IIX6"/>
<sequence length="288" mass="33713">MTLSLLEENLLMASHDSRDDLVKLDILKFLINLKKPKKILQQSRSSFRLKDLPELYRHVSEPPKNSISQRSSPKPALSKCHSKLSNDGTENELIRFGSLDDEGFRLKNNIYTQEEYDVIRKNFLYLYSAHRPQDGSRINEGNYEVHILNIKQHFLDCCISSLSALGIALSNVRDMKWVDLYAFTECIEEFQRFLLDKNSLVSNDSNIRASFTLQWLLFFFRFVDTRRRNLLRRAELRLAISMASRKKKGINKNLDKLVEYTFKTVESLCGEPREEISFEEFERALQTT</sequence>
<comment type="caution">
    <text evidence="2">The sequence shown here is derived from an EMBL/GenBank/DDBJ whole genome shotgun (WGS) entry which is preliminary data.</text>
</comment>
<accession>A0AAU9IIX6</accession>
<evidence type="ECO:0000256" key="1">
    <source>
        <dbReference type="SAM" id="MobiDB-lite"/>
    </source>
</evidence>
<dbReference type="InterPro" id="IPR011992">
    <property type="entry name" value="EF-hand-dom_pair"/>
</dbReference>
<feature type="region of interest" description="Disordered" evidence="1">
    <location>
        <begin position="60"/>
        <end position="86"/>
    </location>
</feature>
<protein>
    <submittedName>
        <fullName evidence="2">Uncharacterized protein</fullName>
    </submittedName>
</protein>
<gene>
    <name evidence="2" type="ORF">BSTOLATCC_MIC5001</name>
</gene>
<evidence type="ECO:0000313" key="2">
    <source>
        <dbReference type="EMBL" id="CAG9311739.1"/>
    </source>
</evidence>
<keyword evidence="3" id="KW-1185">Reference proteome</keyword>
<organism evidence="2 3">
    <name type="scientific">Blepharisma stoltei</name>
    <dbReference type="NCBI Taxonomy" id="1481888"/>
    <lineage>
        <taxon>Eukaryota</taxon>
        <taxon>Sar</taxon>
        <taxon>Alveolata</taxon>
        <taxon>Ciliophora</taxon>
        <taxon>Postciliodesmatophora</taxon>
        <taxon>Heterotrichea</taxon>
        <taxon>Heterotrichida</taxon>
        <taxon>Blepharismidae</taxon>
        <taxon>Blepharisma</taxon>
    </lineage>
</organism>
<feature type="compositionally biased region" description="Polar residues" evidence="1">
    <location>
        <begin position="63"/>
        <end position="72"/>
    </location>
</feature>
<proteinExistence type="predicted"/>
<dbReference type="Proteomes" id="UP001162131">
    <property type="component" value="Unassembled WGS sequence"/>
</dbReference>